<dbReference type="GO" id="GO:0030497">
    <property type="term" value="P:fatty acid elongation"/>
    <property type="evidence" value="ECO:0007669"/>
    <property type="project" value="TreeGrafter"/>
</dbReference>
<comment type="similarity">
    <text evidence="1">Belongs to the short-chain dehydrogenases/reductases (SDR) family.</text>
</comment>
<dbReference type="RefSeq" id="WP_203819582.1">
    <property type="nucleotide sequence ID" value="NZ_BAAABP010000052.1"/>
</dbReference>
<keyword evidence="4" id="KW-1185">Reference proteome</keyword>
<sequence length="242" mass="25210">MIVDLHGRTVLIAGASRGIGAATARLAAEAGARVIVHGRTRSESLRLLARSLDATAIACDGRDEAAVRHAVAGLRVDALICTLGSVQPTPALDGDTEDWVSEFRANVLAPAHFIRAVAPAMRRRGYGRIATVSSIRGRNSLAGSDVTGYSAAKAALENMTVSYAKELAPAVTVNAVAPGFVLTDMSRTWTDAVHAEVGRNLLGRAAQPQEIAGVLTFLISDAASYLTGQTIVVDGGLENRAI</sequence>
<dbReference type="PANTHER" id="PTHR42760">
    <property type="entry name" value="SHORT-CHAIN DEHYDROGENASES/REDUCTASES FAMILY MEMBER"/>
    <property type="match status" value="1"/>
</dbReference>
<dbReference type="GO" id="GO:0016616">
    <property type="term" value="F:oxidoreductase activity, acting on the CH-OH group of donors, NAD or NADP as acceptor"/>
    <property type="evidence" value="ECO:0007669"/>
    <property type="project" value="TreeGrafter"/>
</dbReference>
<organism evidence="3 4">
    <name type="scientific">Paractinoplanes ferrugineus</name>
    <dbReference type="NCBI Taxonomy" id="113564"/>
    <lineage>
        <taxon>Bacteria</taxon>
        <taxon>Bacillati</taxon>
        <taxon>Actinomycetota</taxon>
        <taxon>Actinomycetes</taxon>
        <taxon>Micromonosporales</taxon>
        <taxon>Micromonosporaceae</taxon>
        <taxon>Paractinoplanes</taxon>
    </lineage>
</organism>
<dbReference type="PANTHER" id="PTHR42760:SF135">
    <property type="entry name" value="BLL7886 PROTEIN"/>
    <property type="match status" value="1"/>
</dbReference>
<accession>A0A919J9M1</accession>
<dbReference type="InterPro" id="IPR002347">
    <property type="entry name" value="SDR_fam"/>
</dbReference>
<dbReference type="AlphaFoldDB" id="A0A919J9M1"/>
<proteinExistence type="inferred from homology"/>
<dbReference type="SUPFAM" id="SSF51735">
    <property type="entry name" value="NAD(P)-binding Rossmann-fold domains"/>
    <property type="match status" value="1"/>
</dbReference>
<name>A0A919J9M1_9ACTN</name>
<dbReference type="EMBL" id="BOMM01000047">
    <property type="protein sequence ID" value="GIE13131.1"/>
    <property type="molecule type" value="Genomic_DNA"/>
</dbReference>
<dbReference type="InterPro" id="IPR036291">
    <property type="entry name" value="NAD(P)-bd_dom_sf"/>
</dbReference>
<evidence type="ECO:0000313" key="4">
    <source>
        <dbReference type="Proteomes" id="UP000598174"/>
    </source>
</evidence>
<evidence type="ECO:0000256" key="1">
    <source>
        <dbReference type="ARBA" id="ARBA00006484"/>
    </source>
</evidence>
<keyword evidence="2" id="KW-0560">Oxidoreductase</keyword>
<dbReference type="CDD" id="cd05233">
    <property type="entry name" value="SDR_c"/>
    <property type="match status" value="1"/>
</dbReference>
<gene>
    <name evidence="3" type="ORF">Afe05nite_49710</name>
</gene>
<dbReference type="PRINTS" id="PR00081">
    <property type="entry name" value="GDHRDH"/>
</dbReference>
<dbReference type="Gene3D" id="3.40.50.720">
    <property type="entry name" value="NAD(P)-binding Rossmann-like Domain"/>
    <property type="match status" value="1"/>
</dbReference>
<evidence type="ECO:0000256" key="2">
    <source>
        <dbReference type="ARBA" id="ARBA00023002"/>
    </source>
</evidence>
<evidence type="ECO:0000313" key="3">
    <source>
        <dbReference type="EMBL" id="GIE13131.1"/>
    </source>
</evidence>
<comment type="caution">
    <text evidence="3">The sequence shown here is derived from an EMBL/GenBank/DDBJ whole genome shotgun (WGS) entry which is preliminary data.</text>
</comment>
<dbReference type="Proteomes" id="UP000598174">
    <property type="component" value="Unassembled WGS sequence"/>
</dbReference>
<reference evidence="3" key="1">
    <citation type="submission" date="2021-01" db="EMBL/GenBank/DDBJ databases">
        <title>Whole genome shotgun sequence of Actinoplanes ferrugineus NBRC 15555.</title>
        <authorList>
            <person name="Komaki H."/>
            <person name="Tamura T."/>
        </authorList>
    </citation>
    <scope>NUCLEOTIDE SEQUENCE</scope>
    <source>
        <strain evidence="3">NBRC 15555</strain>
    </source>
</reference>
<protein>
    <submittedName>
        <fullName evidence="3">3-oxoacyl-ACP reductase</fullName>
    </submittedName>
</protein>
<dbReference type="Pfam" id="PF13561">
    <property type="entry name" value="adh_short_C2"/>
    <property type="match status" value="1"/>
</dbReference>
<dbReference type="FunFam" id="3.40.50.720:FF:000084">
    <property type="entry name" value="Short-chain dehydrogenase reductase"/>
    <property type="match status" value="1"/>
</dbReference>